<evidence type="ECO:0000313" key="3">
    <source>
        <dbReference type="Proteomes" id="UP001203880"/>
    </source>
</evidence>
<evidence type="ECO:0000256" key="1">
    <source>
        <dbReference type="ARBA" id="ARBA00006484"/>
    </source>
</evidence>
<gene>
    <name evidence="2" type="ORF">M3P21_03415</name>
</gene>
<dbReference type="SUPFAM" id="SSF51735">
    <property type="entry name" value="NAD(P)-binding Rossmann-fold domains"/>
    <property type="match status" value="1"/>
</dbReference>
<organism evidence="2 3">
    <name type="scientific">Ruegeria spongiae</name>
    <dbReference type="NCBI Taxonomy" id="2942209"/>
    <lineage>
        <taxon>Bacteria</taxon>
        <taxon>Pseudomonadati</taxon>
        <taxon>Pseudomonadota</taxon>
        <taxon>Alphaproteobacteria</taxon>
        <taxon>Rhodobacterales</taxon>
        <taxon>Roseobacteraceae</taxon>
        <taxon>Ruegeria</taxon>
    </lineage>
</organism>
<proteinExistence type="inferred from homology"/>
<dbReference type="PRINTS" id="PR00081">
    <property type="entry name" value="GDHRDH"/>
</dbReference>
<dbReference type="InterPro" id="IPR036291">
    <property type="entry name" value="NAD(P)-bd_dom_sf"/>
</dbReference>
<comment type="similarity">
    <text evidence="1">Belongs to the short-chain dehydrogenases/reductases (SDR) family.</text>
</comment>
<reference evidence="2" key="1">
    <citation type="submission" date="2022-05" db="EMBL/GenBank/DDBJ databases">
        <authorList>
            <person name="Park J.-S."/>
        </authorList>
    </citation>
    <scope>NUCLEOTIDE SEQUENCE</scope>
    <source>
        <strain evidence="2">2012CJ41-6</strain>
    </source>
</reference>
<dbReference type="PANTHER" id="PTHR42879">
    <property type="entry name" value="3-OXOACYL-(ACYL-CARRIER-PROTEIN) REDUCTASE"/>
    <property type="match status" value="1"/>
</dbReference>
<comment type="caution">
    <text evidence="2">The sequence shown here is derived from an EMBL/GenBank/DDBJ whole genome shotgun (WGS) entry which is preliminary data.</text>
</comment>
<protein>
    <submittedName>
        <fullName evidence="2">SDR family oxidoreductase</fullName>
    </submittedName>
</protein>
<sequence length="143" mass="14473">MGFDGRCILVTGGVSGIGHAIARKCASAGAVVAVADQNEAGARDAAAAITASGSKAVAIRADISDPEDVSWMFTFASALTGRINGMAHCAGIAANRYGTPEEVAEVAAFLLSEAAAYVNGVVMPIDGAFMRSGVIKRNMNPGR</sequence>
<dbReference type="Proteomes" id="UP001203880">
    <property type="component" value="Unassembled WGS sequence"/>
</dbReference>
<keyword evidence="3" id="KW-1185">Reference proteome</keyword>
<accession>A0ABT0Q054</accession>
<dbReference type="InterPro" id="IPR002347">
    <property type="entry name" value="SDR_fam"/>
</dbReference>
<dbReference type="PANTHER" id="PTHR42879:SF2">
    <property type="entry name" value="3-OXOACYL-[ACYL-CARRIER-PROTEIN] REDUCTASE FABG"/>
    <property type="match status" value="1"/>
</dbReference>
<evidence type="ECO:0000313" key="2">
    <source>
        <dbReference type="EMBL" id="MCL6282568.1"/>
    </source>
</evidence>
<name>A0ABT0Q054_9RHOB</name>
<dbReference type="RefSeq" id="WP_249706809.1">
    <property type="nucleotide sequence ID" value="NZ_JAMFMB010000003.1"/>
</dbReference>
<dbReference type="InterPro" id="IPR050259">
    <property type="entry name" value="SDR"/>
</dbReference>
<dbReference type="EMBL" id="JAMFMB010000003">
    <property type="protein sequence ID" value="MCL6282568.1"/>
    <property type="molecule type" value="Genomic_DNA"/>
</dbReference>
<dbReference type="Pfam" id="PF00106">
    <property type="entry name" value="adh_short"/>
    <property type="match status" value="1"/>
</dbReference>
<dbReference type="Gene3D" id="3.40.50.720">
    <property type="entry name" value="NAD(P)-binding Rossmann-like Domain"/>
    <property type="match status" value="2"/>
</dbReference>